<evidence type="ECO:0000256" key="4">
    <source>
        <dbReference type="ARBA" id="ARBA00023136"/>
    </source>
</evidence>
<reference evidence="6 7" key="1">
    <citation type="submission" date="2019-04" db="EMBL/GenBank/DDBJ databases">
        <title>Taxonomy of novel Haliea sp. from mangrove soil of West Coast of India.</title>
        <authorList>
            <person name="Verma A."/>
            <person name="Kumar P."/>
            <person name="Krishnamurthi S."/>
        </authorList>
    </citation>
    <scope>NUCLEOTIDE SEQUENCE [LARGE SCALE GENOMIC DNA]</scope>
    <source>
        <strain evidence="6 7">SAOS-164</strain>
    </source>
</reference>
<evidence type="ECO:0000256" key="2">
    <source>
        <dbReference type="ARBA" id="ARBA00022692"/>
    </source>
</evidence>
<dbReference type="GO" id="GO:0009403">
    <property type="term" value="P:toxin biosynthetic process"/>
    <property type="evidence" value="ECO:0007669"/>
    <property type="project" value="InterPro"/>
</dbReference>
<feature type="transmembrane region" description="Helical" evidence="5">
    <location>
        <begin position="6"/>
        <end position="27"/>
    </location>
</feature>
<proteinExistence type="predicted"/>
<comment type="subcellular location">
    <subcellularLocation>
        <location evidence="1">Membrane</location>
        <topology evidence="1">Multi-pass membrane protein</topology>
    </subcellularLocation>
</comment>
<dbReference type="EMBL" id="SRLE01000014">
    <property type="protein sequence ID" value="TGD71392.1"/>
    <property type="molecule type" value="Genomic_DNA"/>
</dbReference>
<protein>
    <submittedName>
        <fullName evidence="6">CvpA family protein</fullName>
    </submittedName>
</protein>
<dbReference type="Proteomes" id="UP000298050">
    <property type="component" value="Unassembled WGS sequence"/>
</dbReference>
<evidence type="ECO:0000313" key="7">
    <source>
        <dbReference type="Proteomes" id="UP000298050"/>
    </source>
</evidence>
<name>A0A4Z0LVN6_9GAMM</name>
<dbReference type="GO" id="GO:0016020">
    <property type="term" value="C:membrane"/>
    <property type="evidence" value="ECO:0007669"/>
    <property type="project" value="UniProtKB-SubCell"/>
</dbReference>
<dbReference type="InterPro" id="IPR003825">
    <property type="entry name" value="Colicin-V_CvpA"/>
</dbReference>
<keyword evidence="2 5" id="KW-0812">Transmembrane</keyword>
<sequence>MFDPAALTALDWVILVVLGISTLLSLWRGFVREALSLLGWVAAFVVAHAFVDRLALALAEAIGNPTGRYVVAYALLFVATLVVFTVIVRLAAGLVRLAGLSVLDRLLGTVFGLARGVIIILALAWVAQQLAPAQYQQVVHQSVLMPQIVLLVDWVQAVFANAPPGAPIVT</sequence>
<dbReference type="OrthoDB" id="9810601at2"/>
<feature type="transmembrane region" description="Helical" evidence="5">
    <location>
        <begin position="71"/>
        <end position="94"/>
    </location>
</feature>
<organism evidence="6 7">
    <name type="scientific">Mangrovimicrobium sediminis</name>
    <dbReference type="NCBI Taxonomy" id="2562682"/>
    <lineage>
        <taxon>Bacteria</taxon>
        <taxon>Pseudomonadati</taxon>
        <taxon>Pseudomonadota</taxon>
        <taxon>Gammaproteobacteria</taxon>
        <taxon>Cellvibrionales</taxon>
        <taxon>Halieaceae</taxon>
        <taxon>Mangrovimicrobium</taxon>
    </lineage>
</organism>
<comment type="caution">
    <text evidence="6">The sequence shown here is derived from an EMBL/GenBank/DDBJ whole genome shotgun (WGS) entry which is preliminary data.</text>
</comment>
<keyword evidence="4 5" id="KW-0472">Membrane</keyword>
<dbReference type="InterPro" id="IPR052719">
    <property type="entry name" value="CvpA-like"/>
</dbReference>
<evidence type="ECO:0000256" key="3">
    <source>
        <dbReference type="ARBA" id="ARBA00022989"/>
    </source>
</evidence>
<evidence type="ECO:0000256" key="1">
    <source>
        <dbReference type="ARBA" id="ARBA00004141"/>
    </source>
</evidence>
<keyword evidence="7" id="KW-1185">Reference proteome</keyword>
<dbReference type="PANTHER" id="PTHR36926">
    <property type="entry name" value="COLICIN V PRODUCTION PROTEIN"/>
    <property type="match status" value="1"/>
</dbReference>
<keyword evidence="3 5" id="KW-1133">Transmembrane helix</keyword>
<dbReference type="PANTHER" id="PTHR36926:SF1">
    <property type="entry name" value="COLICIN V PRODUCTION PROTEIN"/>
    <property type="match status" value="1"/>
</dbReference>
<feature type="transmembrane region" description="Helical" evidence="5">
    <location>
        <begin position="34"/>
        <end position="51"/>
    </location>
</feature>
<gene>
    <name evidence="6" type="ORF">E4634_19165</name>
</gene>
<evidence type="ECO:0000256" key="5">
    <source>
        <dbReference type="SAM" id="Phobius"/>
    </source>
</evidence>
<dbReference type="Pfam" id="PF02674">
    <property type="entry name" value="Colicin_V"/>
    <property type="match status" value="1"/>
</dbReference>
<feature type="transmembrane region" description="Helical" evidence="5">
    <location>
        <begin position="106"/>
        <end position="127"/>
    </location>
</feature>
<dbReference type="RefSeq" id="WP_135446284.1">
    <property type="nucleotide sequence ID" value="NZ_SRLE01000014.1"/>
</dbReference>
<evidence type="ECO:0000313" key="6">
    <source>
        <dbReference type="EMBL" id="TGD71392.1"/>
    </source>
</evidence>
<dbReference type="AlphaFoldDB" id="A0A4Z0LVN6"/>
<accession>A0A4Z0LVN6</accession>